<dbReference type="RefSeq" id="WP_344516763.1">
    <property type="nucleotide sequence ID" value="NZ_BAAATU010000043.1"/>
</dbReference>
<accession>A0ABW1GUX8</accession>
<evidence type="ECO:0008006" key="3">
    <source>
        <dbReference type="Google" id="ProtNLM"/>
    </source>
</evidence>
<evidence type="ECO:0000313" key="2">
    <source>
        <dbReference type="Proteomes" id="UP001596200"/>
    </source>
</evidence>
<proteinExistence type="predicted"/>
<organism evidence="1 2">
    <name type="scientific">Streptomyces pulveraceus</name>
    <dbReference type="NCBI Taxonomy" id="68258"/>
    <lineage>
        <taxon>Bacteria</taxon>
        <taxon>Bacillati</taxon>
        <taxon>Actinomycetota</taxon>
        <taxon>Actinomycetes</taxon>
        <taxon>Kitasatosporales</taxon>
        <taxon>Streptomycetaceae</taxon>
        <taxon>Streptomyces</taxon>
    </lineage>
</organism>
<sequence>MNRSGKVDQDDIMRARNVLLASGRRTPREEVDAYRVLAQVGPASYLPLLAKALQRLSYDTGSGKKHAACLALCEEAVAAARAIDPAEPARADVLYGALDSCQRELYDLGRRAEGLAMRAEMLAIGRAQAEPSGNLVVKGLHGWAAGLSEEGRYAEAADAMTELVTAILPDGTDVPGDGSLAWSLLEWIAALHDAGRSGEALAAFETLVSMEAAEAANDRGPMACHLHSLIGYAQMLDAHGRGERAVLVRHEALALLTELADSGERNSWRSYQASFWAVLLTVSGAESDRPAPDGPRPPSGAVPMWWSPDTRRRYFDSRHALREEVDALAPRAAEDPDRHLAELVRLHRVLTIRSAVHWEQRTHLFAERVRSLFDEGVALAHRLAQHDPAGGRRRLARALIDRSTFHCAAHEFGPALDDFRQALSCLGEAD</sequence>
<evidence type="ECO:0000313" key="1">
    <source>
        <dbReference type="EMBL" id="MFC5918644.1"/>
    </source>
</evidence>
<gene>
    <name evidence="1" type="ORF">ACFP1B_35220</name>
</gene>
<protein>
    <recommendedName>
        <fullName evidence="3">Tetratricopeptide repeat protein</fullName>
    </recommendedName>
</protein>
<dbReference type="Proteomes" id="UP001596200">
    <property type="component" value="Unassembled WGS sequence"/>
</dbReference>
<reference evidence="2" key="1">
    <citation type="journal article" date="2019" name="Int. J. Syst. Evol. Microbiol.">
        <title>The Global Catalogue of Microorganisms (GCM) 10K type strain sequencing project: providing services to taxonomists for standard genome sequencing and annotation.</title>
        <authorList>
            <consortium name="The Broad Institute Genomics Platform"/>
            <consortium name="The Broad Institute Genome Sequencing Center for Infectious Disease"/>
            <person name="Wu L."/>
            <person name="Ma J."/>
        </authorList>
    </citation>
    <scope>NUCLEOTIDE SEQUENCE [LARGE SCALE GENOMIC DNA]</scope>
    <source>
        <strain evidence="2">JCM 4147</strain>
    </source>
</reference>
<keyword evidence="2" id="KW-1185">Reference proteome</keyword>
<comment type="caution">
    <text evidence="1">The sequence shown here is derived from an EMBL/GenBank/DDBJ whole genome shotgun (WGS) entry which is preliminary data.</text>
</comment>
<name>A0ABW1GUX8_9ACTN</name>
<dbReference type="EMBL" id="JBHSPU010000042">
    <property type="protein sequence ID" value="MFC5918644.1"/>
    <property type="molecule type" value="Genomic_DNA"/>
</dbReference>